<proteinExistence type="predicted"/>
<sequence>MGIAAPIPSEIVNAFNTANGTMPRVYNSPLVSTRGPLASLFFENLFNKTGEPNIAEVFKKMCLVFGDRQDNPTRPCSVLKTIFLTNVKVDKVSKIGHDGKTAFAFLGLGAVSGTDKMTLPKGLGIPRQIGNRQIQAAVSREILVGTRLIFQGIHVGPDVQKNTIMRDFVEQDIRAQFERRVRLRSSSTDFRGIGNSYSGVRPSFENMLVYQGVLETRKRAREGLIGGSRGNVETLPDSTSLDEIKAREREVKKTRKRQRMERRAKADGDADGREARSRGAPDLRAVVTQFHTIRQDEITGKAKRGSSFTLVENFRVLRSREIARVYHYVATTWEAYAPGYVNTETAMVKYKPAQDAKLVEMVLAKQKCGKQPGWYKAWSAMRSSANNPPRLGGGNNPPRPADGNTNLSANAAGKLPAITIMNGATSNPAFCGIGGISGVAFVRNLTRLLLIRSICGETRRGKEVHPVGSKYVSASEARSRKELMVHQYPRRDSVSISLTVVVSPPDSRFLFSAVRGNQDVLSCLTNGADEGLE</sequence>
<evidence type="ECO:0000313" key="3">
    <source>
        <dbReference type="Proteomes" id="UP000008062"/>
    </source>
</evidence>
<dbReference type="Proteomes" id="UP000008062">
    <property type="component" value="Chromosome 9"/>
</dbReference>
<feature type="region of interest" description="Disordered" evidence="1">
    <location>
        <begin position="385"/>
        <end position="408"/>
    </location>
</feature>
<dbReference type="AlphaFoldDB" id="F9XJI1"/>
<keyword evidence="3" id="KW-1185">Reference proteome</keyword>
<gene>
    <name evidence="2" type="ORF">MYCGRDRAFT_95643</name>
</gene>
<feature type="region of interest" description="Disordered" evidence="1">
    <location>
        <begin position="247"/>
        <end position="279"/>
    </location>
</feature>
<dbReference type="InParanoid" id="F9XJI1"/>
<dbReference type="RefSeq" id="XP_003849351.1">
    <property type="nucleotide sequence ID" value="XM_003849303.1"/>
</dbReference>
<evidence type="ECO:0000313" key="2">
    <source>
        <dbReference type="EMBL" id="EGP84327.1"/>
    </source>
</evidence>
<dbReference type="HOGENOM" id="CLU_511121_0_0_1"/>
<feature type="compositionally biased region" description="Basic and acidic residues" evidence="1">
    <location>
        <begin position="261"/>
        <end position="279"/>
    </location>
</feature>
<dbReference type="KEGG" id="ztr:MYCGRDRAFT_95643"/>
<dbReference type="EMBL" id="CM001204">
    <property type="protein sequence ID" value="EGP84327.1"/>
    <property type="molecule type" value="Genomic_DNA"/>
</dbReference>
<protein>
    <submittedName>
        <fullName evidence="2">Uncharacterized protein</fullName>
    </submittedName>
</protein>
<name>F9XJI1_ZYMTI</name>
<reference evidence="2 3" key="1">
    <citation type="journal article" date="2011" name="PLoS Genet.">
        <title>Finished genome of the fungal wheat pathogen Mycosphaerella graminicola reveals dispensome structure, chromosome plasticity, and stealth pathogenesis.</title>
        <authorList>
            <person name="Goodwin S.B."/>
            <person name="Ben M'barek S."/>
            <person name="Dhillon B."/>
            <person name="Wittenberg A.H.J."/>
            <person name="Crane C.F."/>
            <person name="Hane J.K."/>
            <person name="Foster A.J."/>
            <person name="Van der Lee T.A.J."/>
            <person name="Grimwood J."/>
            <person name="Aerts A."/>
            <person name="Antoniw J."/>
            <person name="Bailey A."/>
            <person name="Bluhm B."/>
            <person name="Bowler J."/>
            <person name="Bristow J."/>
            <person name="van der Burgt A."/>
            <person name="Canto-Canche B."/>
            <person name="Churchill A.C.L."/>
            <person name="Conde-Ferraez L."/>
            <person name="Cools H.J."/>
            <person name="Coutinho P.M."/>
            <person name="Csukai M."/>
            <person name="Dehal P."/>
            <person name="De Wit P."/>
            <person name="Donzelli B."/>
            <person name="van de Geest H.C."/>
            <person name="van Ham R.C.H.J."/>
            <person name="Hammond-Kosack K.E."/>
            <person name="Henrissat B."/>
            <person name="Kilian A."/>
            <person name="Kobayashi A.K."/>
            <person name="Koopmann E."/>
            <person name="Kourmpetis Y."/>
            <person name="Kuzniar A."/>
            <person name="Lindquist E."/>
            <person name="Lombard V."/>
            <person name="Maliepaard C."/>
            <person name="Martins N."/>
            <person name="Mehrabi R."/>
            <person name="Nap J.P.H."/>
            <person name="Ponomarenko A."/>
            <person name="Rudd J.J."/>
            <person name="Salamov A."/>
            <person name="Schmutz J."/>
            <person name="Schouten H.J."/>
            <person name="Shapiro H."/>
            <person name="Stergiopoulos I."/>
            <person name="Torriani S.F.F."/>
            <person name="Tu H."/>
            <person name="de Vries R.P."/>
            <person name="Waalwijk C."/>
            <person name="Ware S.B."/>
            <person name="Wiebenga A."/>
            <person name="Zwiers L.-H."/>
            <person name="Oliver R.P."/>
            <person name="Grigoriev I.V."/>
            <person name="Kema G.H.J."/>
        </authorList>
    </citation>
    <scope>NUCLEOTIDE SEQUENCE [LARGE SCALE GENOMIC DNA]</scope>
    <source>
        <strain evidence="3">CBS 115943 / IPO323</strain>
    </source>
</reference>
<evidence type="ECO:0000256" key="1">
    <source>
        <dbReference type="SAM" id="MobiDB-lite"/>
    </source>
</evidence>
<organism evidence="2 3">
    <name type="scientific">Zymoseptoria tritici (strain CBS 115943 / IPO323)</name>
    <name type="common">Speckled leaf blotch fungus</name>
    <name type="synonym">Septoria tritici</name>
    <dbReference type="NCBI Taxonomy" id="336722"/>
    <lineage>
        <taxon>Eukaryota</taxon>
        <taxon>Fungi</taxon>
        <taxon>Dikarya</taxon>
        <taxon>Ascomycota</taxon>
        <taxon>Pezizomycotina</taxon>
        <taxon>Dothideomycetes</taxon>
        <taxon>Dothideomycetidae</taxon>
        <taxon>Mycosphaerellales</taxon>
        <taxon>Mycosphaerellaceae</taxon>
        <taxon>Zymoseptoria</taxon>
    </lineage>
</organism>
<accession>F9XJI1</accession>
<dbReference type="GeneID" id="13399047"/>